<evidence type="ECO:0000256" key="1">
    <source>
        <dbReference type="SAM" id="Phobius"/>
    </source>
</evidence>
<feature type="transmembrane region" description="Helical" evidence="1">
    <location>
        <begin position="69"/>
        <end position="88"/>
    </location>
</feature>
<keyword evidence="1" id="KW-0812">Transmembrane</keyword>
<proteinExistence type="predicted"/>
<reference evidence="2 3" key="1">
    <citation type="submission" date="2021-01" db="EMBL/GenBank/DDBJ databases">
        <title>Sequencing the genomes of 1000 actinobacteria strains.</title>
        <authorList>
            <person name="Klenk H.-P."/>
        </authorList>
    </citation>
    <scope>NUCLEOTIDE SEQUENCE [LARGE SCALE GENOMIC DNA]</scope>
    <source>
        <strain evidence="2 3">DSM 18662</strain>
    </source>
</reference>
<feature type="transmembrane region" description="Helical" evidence="1">
    <location>
        <begin position="6"/>
        <end position="26"/>
    </location>
</feature>
<feature type="transmembrane region" description="Helical" evidence="1">
    <location>
        <begin position="95"/>
        <end position="116"/>
    </location>
</feature>
<accession>A0ABS2RH86</accession>
<organism evidence="2 3">
    <name type="scientific">Microlunatus panaciterrae</name>
    <dbReference type="NCBI Taxonomy" id="400768"/>
    <lineage>
        <taxon>Bacteria</taxon>
        <taxon>Bacillati</taxon>
        <taxon>Actinomycetota</taxon>
        <taxon>Actinomycetes</taxon>
        <taxon>Propionibacteriales</taxon>
        <taxon>Propionibacteriaceae</taxon>
        <taxon>Microlunatus</taxon>
    </lineage>
</organism>
<dbReference type="RefSeq" id="WP_204916646.1">
    <property type="nucleotide sequence ID" value="NZ_BAAAQP010000011.1"/>
</dbReference>
<gene>
    <name evidence="2" type="ORF">JOE57_000954</name>
</gene>
<comment type="caution">
    <text evidence="2">The sequence shown here is derived from an EMBL/GenBank/DDBJ whole genome shotgun (WGS) entry which is preliminary data.</text>
</comment>
<keyword evidence="1" id="KW-0472">Membrane</keyword>
<sequence>MVDWLAYLVIGVALACAVWGVVTAVADKAPGNAQIYAAAALELVVLAQSVTGIVRLVLGPRPDEVATTVGYLVGIILLVPIAVFWALSERNRFSGLVMSVAAVAVAAMTLRLFTLWSTAGA</sequence>
<dbReference type="Proteomes" id="UP000704762">
    <property type="component" value="Unassembled WGS sequence"/>
</dbReference>
<keyword evidence="1" id="KW-1133">Transmembrane helix</keyword>
<feature type="transmembrane region" description="Helical" evidence="1">
    <location>
        <begin position="35"/>
        <end position="57"/>
    </location>
</feature>
<name>A0ABS2RH86_9ACTN</name>
<evidence type="ECO:0000313" key="3">
    <source>
        <dbReference type="Proteomes" id="UP000704762"/>
    </source>
</evidence>
<dbReference type="EMBL" id="JAFBCF010000001">
    <property type="protein sequence ID" value="MBM7798033.1"/>
    <property type="molecule type" value="Genomic_DNA"/>
</dbReference>
<keyword evidence="3" id="KW-1185">Reference proteome</keyword>
<evidence type="ECO:0000313" key="2">
    <source>
        <dbReference type="EMBL" id="MBM7798033.1"/>
    </source>
</evidence>
<evidence type="ECO:0008006" key="4">
    <source>
        <dbReference type="Google" id="ProtNLM"/>
    </source>
</evidence>
<protein>
    <recommendedName>
        <fullName evidence="4">Integral membrane protein</fullName>
    </recommendedName>
</protein>